<feature type="non-terminal residue" evidence="1">
    <location>
        <position position="1"/>
    </location>
</feature>
<gene>
    <name evidence="1" type="ORF">AGERDE_LOCUS9050</name>
</gene>
<accession>A0A9N9GGA5</accession>
<dbReference type="AlphaFoldDB" id="A0A9N9GGA5"/>
<protein>
    <submittedName>
        <fullName evidence="1">2597_t:CDS:1</fullName>
    </submittedName>
</protein>
<comment type="caution">
    <text evidence="1">The sequence shown here is derived from an EMBL/GenBank/DDBJ whole genome shotgun (WGS) entry which is preliminary data.</text>
</comment>
<sequence>FTTSCTHHAVDFPTVMFCDNRSAGKSSLLEAISGVQLPRSEGTRRCVMEIRFMDCVNAKSK</sequence>
<reference evidence="1" key="1">
    <citation type="submission" date="2021-06" db="EMBL/GenBank/DDBJ databases">
        <authorList>
            <person name="Kallberg Y."/>
            <person name="Tangrot J."/>
            <person name="Rosling A."/>
        </authorList>
    </citation>
    <scope>NUCLEOTIDE SEQUENCE</scope>
    <source>
        <strain evidence="1">MT106</strain>
    </source>
</reference>
<dbReference type="SUPFAM" id="SSF52540">
    <property type="entry name" value="P-loop containing nucleoside triphosphate hydrolases"/>
    <property type="match status" value="1"/>
</dbReference>
<dbReference type="Proteomes" id="UP000789831">
    <property type="component" value="Unassembled WGS sequence"/>
</dbReference>
<evidence type="ECO:0000313" key="1">
    <source>
        <dbReference type="EMBL" id="CAG8599938.1"/>
    </source>
</evidence>
<organism evidence="1 2">
    <name type="scientific">Ambispora gerdemannii</name>
    <dbReference type="NCBI Taxonomy" id="144530"/>
    <lineage>
        <taxon>Eukaryota</taxon>
        <taxon>Fungi</taxon>
        <taxon>Fungi incertae sedis</taxon>
        <taxon>Mucoromycota</taxon>
        <taxon>Glomeromycotina</taxon>
        <taxon>Glomeromycetes</taxon>
        <taxon>Archaeosporales</taxon>
        <taxon>Ambisporaceae</taxon>
        <taxon>Ambispora</taxon>
    </lineage>
</organism>
<proteinExistence type="predicted"/>
<dbReference type="Gene3D" id="3.40.50.300">
    <property type="entry name" value="P-loop containing nucleotide triphosphate hydrolases"/>
    <property type="match status" value="1"/>
</dbReference>
<evidence type="ECO:0000313" key="2">
    <source>
        <dbReference type="Proteomes" id="UP000789831"/>
    </source>
</evidence>
<name>A0A9N9GGA5_9GLOM</name>
<dbReference type="EMBL" id="CAJVPL010002118">
    <property type="protein sequence ID" value="CAG8599938.1"/>
    <property type="molecule type" value="Genomic_DNA"/>
</dbReference>
<dbReference type="InterPro" id="IPR027417">
    <property type="entry name" value="P-loop_NTPase"/>
</dbReference>
<keyword evidence="2" id="KW-1185">Reference proteome</keyword>
<dbReference type="OrthoDB" id="5061070at2759"/>